<dbReference type="PROSITE" id="PS50949">
    <property type="entry name" value="HTH_GNTR"/>
    <property type="match status" value="2"/>
</dbReference>
<sequence>MILPLEDDSRPPYLQAAEVLRDRIRTGEYPAGSRLPSARILQAHFGVSSSTVQNALRVLKREGMVYSVLGRGSYVSSAHPGLPLADRTAPSPATNNVVDNEHDPRPPYVRTADLLRQEIRSGNLEPGSRLPSARELQDSFGIANSTAQNAVRVLKREGLVYAIKGKGVFVRRSVRQDEPRLGEKAAAQPGSRAQPRTDEELAADLAAAEQRLAHAADAYTAAGAQLDALTREALRRGMPLPALRRLWHPSHPMPRSDPRATDPPFLPREQPPR</sequence>
<gene>
    <name evidence="6" type="ORF">JEQ17_48145</name>
</gene>
<proteinExistence type="predicted"/>
<dbReference type="GO" id="GO:0045892">
    <property type="term" value="P:negative regulation of DNA-templated transcription"/>
    <property type="evidence" value="ECO:0007669"/>
    <property type="project" value="TreeGrafter"/>
</dbReference>
<geneLocation type="plasmid" evidence="6 7">
    <name>unnamed1</name>
</geneLocation>
<protein>
    <submittedName>
        <fullName evidence="6">Winged helix-turn-helix transcriptional regulator</fullName>
    </submittedName>
</protein>
<dbReference type="InterPro" id="IPR036388">
    <property type="entry name" value="WH-like_DNA-bd_sf"/>
</dbReference>
<dbReference type="InterPro" id="IPR036390">
    <property type="entry name" value="WH_DNA-bd_sf"/>
</dbReference>
<evidence type="ECO:0000259" key="5">
    <source>
        <dbReference type="PROSITE" id="PS50949"/>
    </source>
</evidence>
<feature type="region of interest" description="Disordered" evidence="4">
    <location>
        <begin position="176"/>
        <end position="198"/>
    </location>
</feature>
<dbReference type="InterPro" id="IPR050679">
    <property type="entry name" value="Bact_HTH_transcr_reg"/>
</dbReference>
<dbReference type="Gene3D" id="1.10.10.10">
    <property type="entry name" value="Winged helix-like DNA-binding domain superfamily/Winged helix DNA-binding domain"/>
    <property type="match status" value="2"/>
</dbReference>
<keyword evidence="6" id="KW-0614">Plasmid</keyword>
<dbReference type="SMART" id="SM00345">
    <property type="entry name" value="HTH_GNTR"/>
    <property type="match status" value="2"/>
</dbReference>
<dbReference type="GO" id="GO:0003700">
    <property type="term" value="F:DNA-binding transcription factor activity"/>
    <property type="evidence" value="ECO:0007669"/>
    <property type="project" value="InterPro"/>
</dbReference>
<dbReference type="Proteomes" id="UP000595636">
    <property type="component" value="Plasmid unnamed1"/>
</dbReference>
<feature type="region of interest" description="Disordered" evidence="4">
    <location>
        <begin position="245"/>
        <end position="273"/>
    </location>
</feature>
<evidence type="ECO:0000313" key="7">
    <source>
        <dbReference type="Proteomes" id="UP000595636"/>
    </source>
</evidence>
<accession>A0A7T7L6H6</accession>
<evidence type="ECO:0000256" key="4">
    <source>
        <dbReference type="SAM" id="MobiDB-lite"/>
    </source>
</evidence>
<dbReference type="RefSeq" id="WP_200402142.1">
    <property type="nucleotide sequence ID" value="NZ_CP066832.1"/>
</dbReference>
<dbReference type="Pfam" id="PF00392">
    <property type="entry name" value="GntR"/>
    <property type="match status" value="2"/>
</dbReference>
<keyword evidence="1" id="KW-0805">Transcription regulation</keyword>
<reference evidence="6 7" key="1">
    <citation type="submission" date="2020-12" db="EMBL/GenBank/DDBJ databases">
        <title>A novel species.</title>
        <authorList>
            <person name="Li K."/>
        </authorList>
    </citation>
    <scope>NUCLEOTIDE SEQUENCE [LARGE SCALE GENOMIC DNA]</scope>
    <source>
        <strain evidence="6 7">ZYC-3</strain>
        <plasmid evidence="6 7">unnamed1</plasmid>
    </source>
</reference>
<feature type="domain" description="HTH gntR-type" evidence="5">
    <location>
        <begin position="105"/>
        <end position="173"/>
    </location>
</feature>
<dbReference type="PANTHER" id="PTHR44846:SF1">
    <property type="entry name" value="MANNOSYL-D-GLYCERATE TRANSPORT_METABOLISM SYSTEM REPRESSOR MNGR-RELATED"/>
    <property type="match status" value="1"/>
</dbReference>
<evidence type="ECO:0000256" key="1">
    <source>
        <dbReference type="ARBA" id="ARBA00023015"/>
    </source>
</evidence>
<dbReference type="SUPFAM" id="SSF46785">
    <property type="entry name" value="Winged helix' DNA-binding domain"/>
    <property type="match status" value="2"/>
</dbReference>
<dbReference type="GO" id="GO:0003677">
    <property type="term" value="F:DNA binding"/>
    <property type="evidence" value="ECO:0007669"/>
    <property type="project" value="UniProtKB-KW"/>
</dbReference>
<dbReference type="PRINTS" id="PR00035">
    <property type="entry name" value="HTHGNTR"/>
</dbReference>
<dbReference type="PANTHER" id="PTHR44846">
    <property type="entry name" value="MANNOSYL-D-GLYCERATE TRANSPORT/METABOLISM SYSTEM REPRESSOR MNGR-RELATED"/>
    <property type="match status" value="1"/>
</dbReference>
<dbReference type="AlphaFoldDB" id="A0A7T7L6H6"/>
<dbReference type="CDD" id="cd07377">
    <property type="entry name" value="WHTH_GntR"/>
    <property type="match status" value="2"/>
</dbReference>
<evidence type="ECO:0000256" key="3">
    <source>
        <dbReference type="ARBA" id="ARBA00023163"/>
    </source>
</evidence>
<keyword evidence="2" id="KW-0238">DNA-binding</keyword>
<keyword evidence="7" id="KW-1185">Reference proteome</keyword>
<keyword evidence="3" id="KW-0804">Transcription</keyword>
<dbReference type="KEGG" id="slf:JEQ17_48145"/>
<organism evidence="6 7">
    <name type="scientific">Streptomyces liliifuscus</name>
    <dbReference type="NCBI Taxonomy" id="2797636"/>
    <lineage>
        <taxon>Bacteria</taxon>
        <taxon>Bacillati</taxon>
        <taxon>Actinomycetota</taxon>
        <taxon>Actinomycetes</taxon>
        <taxon>Kitasatosporales</taxon>
        <taxon>Streptomycetaceae</taxon>
        <taxon>Streptomyces</taxon>
    </lineage>
</organism>
<dbReference type="InterPro" id="IPR000524">
    <property type="entry name" value="Tscrpt_reg_HTH_GntR"/>
</dbReference>
<evidence type="ECO:0000313" key="6">
    <source>
        <dbReference type="EMBL" id="QQM47364.1"/>
    </source>
</evidence>
<name>A0A7T7L6H6_9ACTN</name>
<dbReference type="EMBL" id="CP066832">
    <property type="protein sequence ID" value="QQM47364.1"/>
    <property type="molecule type" value="Genomic_DNA"/>
</dbReference>
<feature type="domain" description="HTH gntR-type" evidence="5">
    <location>
        <begin position="10"/>
        <end position="78"/>
    </location>
</feature>
<evidence type="ECO:0000256" key="2">
    <source>
        <dbReference type="ARBA" id="ARBA00023125"/>
    </source>
</evidence>